<dbReference type="GO" id="GO:0008658">
    <property type="term" value="F:penicillin binding"/>
    <property type="evidence" value="ECO:0007669"/>
    <property type="project" value="InterPro"/>
</dbReference>
<keyword evidence="19" id="KW-1185">Reference proteome</keyword>
<evidence type="ECO:0000256" key="12">
    <source>
        <dbReference type="ARBA" id="ARBA00034000"/>
    </source>
</evidence>
<evidence type="ECO:0000256" key="14">
    <source>
        <dbReference type="SAM" id="MobiDB-lite"/>
    </source>
</evidence>
<dbReference type="AlphaFoldDB" id="A0A937RUH8"/>
<evidence type="ECO:0000256" key="7">
    <source>
        <dbReference type="ARBA" id="ARBA00022801"/>
    </source>
</evidence>
<keyword evidence="6" id="KW-0808">Transferase</keyword>
<feature type="compositionally biased region" description="Pro residues" evidence="14">
    <location>
        <begin position="903"/>
        <end position="913"/>
    </location>
</feature>
<dbReference type="GO" id="GO:0006508">
    <property type="term" value="P:proteolysis"/>
    <property type="evidence" value="ECO:0007669"/>
    <property type="project" value="UniProtKB-KW"/>
</dbReference>
<feature type="region of interest" description="Disordered" evidence="14">
    <location>
        <begin position="1"/>
        <end position="118"/>
    </location>
</feature>
<keyword evidence="3" id="KW-0121">Carboxypeptidase</keyword>
<comment type="similarity">
    <text evidence="2">In the N-terminal section; belongs to the glycosyltransferase 51 family.</text>
</comment>
<dbReference type="FunFam" id="1.10.3810.10:FF:000001">
    <property type="entry name" value="Penicillin-binding protein 1A"/>
    <property type="match status" value="1"/>
</dbReference>
<keyword evidence="4" id="KW-0645">Protease</keyword>
<evidence type="ECO:0000256" key="6">
    <source>
        <dbReference type="ARBA" id="ARBA00022679"/>
    </source>
</evidence>
<evidence type="ECO:0000256" key="3">
    <source>
        <dbReference type="ARBA" id="ARBA00022645"/>
    </source>
</evidence>
<evidence type="ECO:0000313" key="18">
    <source>
        <dbReference type="EMBL" id="MBL7633053.1"/>
    </source>
</evidence>
<feature type="compositionally biased region" description="Low complexity" evidence="14">
    <location>
        <begin position="168"/>
        <end position="193"/>
    </location>
</feature>
<dbReference type="GO" id="GO:0071555">
    <property type="term" value="P:cell wall organization"/>
    <property type="evidence" value="ECO:0007669"/>
    <property type="project" value="UniProtKB-KW"/>
</dbReference>
<feature type="compositionally biased region" description="Gly residues" evidence="14">
    <location>
        <begin position="150"/>
        <end position="167"/>
    </location>
</feature>
<reference evidence="18" key="1">
    <citation type="submission" date="2020-12" db="EMBL/GenBank/DDBJ databases">
        <title>Genomic characterization of non-nitrogen-fixing Frankia strains.</title>
        <authorList>
            <person name="Carlos-Shanley C."/>
            <person name="Guerra T."/>
            <person name="Hahn D."/>
        </authorList>
    </citation>
    <scope>NUCLEOTIDE SEQUENCE</scope>
    <source>
        <strain evidence="18">CN6</strain>
    </source>
</reference>
<dbReference type="InterPro" id="IPR012338">
    <property type="entry name" value="Beta-lactam/transpept-like"/>
</dbReference>
<keyword evidence="8" id="KW-0133">Cell shape</keyword>
<feature type="compositionally biased region" description="Basic and acidic residues" evidence="14">
    <location>
        <begin position="1"/>
        <end position="29"/>
    </location>
</feature>
<dbReference type="PANTHER" id="PTHR32282:SF34">
    <property type="entry name" value="PENICILLIN-BINDING PROTEIN 1A"/>
    <property type="match status" value="1"/>
</dbReference>
<feature type="region of interest" description="Disordered" evidence="14">
    <location>
        <begin position="147"/>
        <end position="200"/>
    </location>
</feature>
<dbReference type="SUPFAM" id="SSF56601">
    <property type="entry name" value="beta-lactamase/transpeptidase-like"/>
    <property type="match status" value="1"/>
</dbReference>
<feature type="domain" description="Glycosyl transferase family 51" evidence="17">
    <location>
        <begin position="263"/>
        <end position="436"/>
    </location>
</feature>
<keyword evidence="11" id="KW-0961">Cell wall biogenesis/degradation</keyword>
<keyword evidence="10" id="KW-0511">Multifunctional enzyme</keyword>
<evidence type="ECO:0000256" key="10">
    <source>
        <dbReference type="ARBA" id="ARBA00023268"/>
    </source>
</evidence>
<feature type="region of interest" description="Disordered" evidence="14">
    <location>
        <begin position="843"/>
        <end position="928"/>
    </location>
</feature>
<organism evidence="18 19">
    <name type="scientific">Frankia nepalensis</name>
    <dbReference type="NCBI Taxonomy" id="1836974"/>
    <lineage>
        <taxon>Bacteria</taxon>
        <taxon>Bacillati</taxon>
        <taxon>Actinomycetota</taxon>
        <taxon>Actinomycetes</taxon>
        <taxon>Frankiales</taxon>
        <taxon>Frankiaceae</taxon>
        <taxon>Frankia</taxon>
    </lineage>
</organism>
<feature type="transmembrane region" description="Helical" evidence="15">
    <location>
        <begin position="216"/>
        <end position="238"/>
    </location>
</feature>
<feature type="compositionally biased region" description="Basic and acidic residues" evidence="14">
    <location>
        <begin position="99"/>
        <end position="118"/>
    </location>
</feature>
<evidence type="ECO:0000256" key="2">
    <source>
        <dbReference type="ARBA" id="ARBA00007739"/>
    </source>
</evidence>
<proteinExistence type="inferred from homology"/>
<evidence type="ECO:0000313" key="19">
    <source>
        <dbReference type="Proteomes" id="UP000604475"/>
    </source>
</evidence>
<dbReference type="Pfam" id="PF00912">
    <property type="entry name" value="Transgly"/>
    <property type="match status" value="1"/>
</dbReference>
<evidence type="ECO:0000256" key="11">
    <source>
        <dbReference type="ARBA" id="ARBA00023316"/>
    </source>
</evidence>
<sequence>MGRPAWSDHPDGPDRPARPMTERPERPPAGERPATGRGPRPGTAGRPAAGRGDRTGARTAAGRPPTDRPSYHPRATANRTGGDTRRGAASATSTMAVGDRGRGISDSGRRPMHPAERDALYDTVDQAALSKIELQDRDEEATTYRRVGVDGTGGTGARRAAGTGGRHATGPDGRRGPTGPNRPGAAAANGTAKPGRRLGTRGPKWWRARPLWLRRLVVFGFLSFGLLMVAGMATIYAATKVPLPENIKTDQASLIYYADGNSEVARFNSDIDRYDVPLAKISKDLQHAVLAAENKNFYNEPGISYRGIARALWVNVKGGEIAQGGSTITQQYVKNAFLTQDRTFTRKMKEVVMAVKLDKKYSKDQILEFYLNTIYFGRGVNGIEAAAQAYFGKHAADLNAAESAVIAGLIRNPNNLDPVKNPDDAKRRWNEVIDTMIAQDWLKERPAYPENVLPTKPSANSTAQEEYIKQQVLKELEAQGITEDQINTGGLRIITTIDKNAQDQAVAAVNQVLQGPLAQHPDVRPGLVALRPGTGEVLAWYGGPLYGKDPATGQERYLDNVSDAKIMSGSTFKVITLAAALEQGVSLKSTFASPRRVELENPGGDTYVVNNDEGEPDEVSQDLIKATAMSTNTVYVPLGKQIGIDNVEEMAKRLGITSEIKPGLAGMTLGHDTLRPVEMATVYNTFAGGGVRADTHVVKDVLNSSGHSILRPSPNAKKVLDGHIVRDTTYALEQVIKSGTGRRTAQLADNRPAAGKTGTVQEYAAAWFCGYTPQISSCVSVFRGDALFDGEHPKAGHSLAGLLNGRGVYGADWPAQIWKAFMDGAHRGLEIKQFEAPTYEGEIQTFTPSPTPTPTDLPTTPASDGLLPGQPGYTFDPADPFGWNRNRNNNGGNGGNGGTASPSPSPAPSPTPERPGGILDNLPGTDDD</sequence>
<dbReference type="EMBL" id="JAEACQ010000367">
    <property type="protein sequence ID" value="MBL7633053.1"/>
    <property type="molecule type" value="Genomic_DNA"/>
</dbReference>
<feature type="domain" description="Penicillin-binding protein transpeptidase" evidence="16">
    <location>
        <begin position="527"/>
        <end position="774"/>
    </location>
</feature>
<evidence type="ECO:0000259" key="16">
    <source>
        <dbReference type="Pfam" id="PF00905"/>
    </source>
</evidence>
<evidence type="ECO:0000256" key="15">
    <source>
        <dbReference type="SAM" id="Phobius"/>
    </source>
</evidence>
<keyword evidence="5" id="KW-0328">Glycosyltransferase</keyword>
<keyword evidence="15" id="KW-0812">Transmembrane</keyword>
<evidence type="ECO:0000256" key="5">
    <source>
        <dbReference type="ARBA" id="ARBA00022676"/>
    </source>
</evidence>
<comment type="catalytic activity">
    <reaction evidence="13">
        <text>[GlcNAc-(1-&gt;4)-Mur2Ac(oyl-L-Ala-gamma-D-Glu-L-Lys-D-Ala-D-Ala)](n)-di-trans,octa-cis-undecaprenyl diphosphate + beta-D-GlcNAc-(1-&gt;4)-Mur2Ac(oyl-L-Ala-gamma-D-Glu-L-Lys-D-Ala-D-Ala)-di-trans,octa-cis-undecaprenyl diphosphate = [GlcNAc-(1-&gt;4)-Mur2Ac(oyl-L-Ala-gamma-D-Glu-L-Lys-D-Ala-D-Ala)](n+1)-di-trans,octa-cis-undecaprenyl diphosphate + di-trans,octa-cis-undecaprenyl diphosphate + H(+)</text>
        <dbReference type="Rhea" id="RHEA:23708"/>
        <dbReference type="Rhea" id="RHEA-COMP:9602"/>
        <dbReference type="Rhea" id="RHEA-COMP:9603"/>
        <dbReference type="ChEBI" id="CHEBI:15378"/>
        <dbReference type="ChEBI" id="CHEBI:58405"/>
        <dbReference type="ChEBI" id="CHEBI:60033"/>
        <dbReference type="ChEBI" id="CHEBI:78435"/>
        <dbReference type="EC" id="2.4.99.28"/>
    </reaction>
</comment>
<comment type="similarity">
    <text evidence="1">In the C-terminal section; belongs to the transpeptidase family.</text>
</comment>
<comment type="catalytic activity">
    <reaction evidence="12">
        <text>Preferential cleavage: (Ac)2-L-Lys-D-Ala-|-D-Ala. Also transpeptidation of peptidyl-alanyl moieties that are N-acyl substituents of D-alanine.</text>
        <dbReference type="EC" id="3.4.16.4"/>
    </reaction>
</comment>
<evidence type="ECO:0000256" key="9">
    <source>
        <dbReference type="ARBA" id="ARBA00022984"/>
    </source>
</evidence>
<evidence type="ECO:0000256" key="8">
    <source>
        <dbReference type="ARBA" id="ARBA00022960"/>
    </source>
</evidence>
<dbReference type="Gene3D" id="3.40.710.10">
    <property type="entry name" value="DD-peptidase/beta-lactamase superfamily"/>
    <property type="match status" value="1"/>
</dbReference>
<keyword evidence="7" id="KW-0378">Hydrolase</keyword>
<gene>
    <name evidence="18" type="ORF">I7412_39065</name>
</gene>
<dbReference type="GO" id="GO:0008360">
    <property type="term" value="P:regulation of cell shape"/>
    <property type="evidence" value="ECO:0007669"/>
    <property type="project" value="UniProtKB-KW"/>
</dbReference>
<evidence type="ECO:0000259" key="17">
    <source>
        <dbReference type="Pfam" id="PF00912"/>
    </source>
</evidence>
<comment type="caution">
    <text evidence="18">The sequence shown here is derived from an EMBL/GenBank/DDBJ whole genome shotgun (WGS) entry which is preliminary data.</text>
</comment>
<keyword evidence="15" id="KW-1133">Transmembrane helix</keyword>
<dbReference type="PANTHER" id="PTHR32282">
    <property type="entry name" value="BINDING PROTEIN TRANSPEPTIDASE, PUTATIVE-RELATED"/>
    <property type="match status" value="1"/>
</dbReference>
<dbReference type="Gene3D" id="1.10.3810.10">
    <property type="entry name" value="Biosynthetic peptidoglycan transglycosylase-like"/>
    <property type="match status" value="1"/>
</dbReference>
<dbReference type="Pfam" id="PF00905">
    <property type="entry name" value="Transpeptidase"/>
    <property type="match status" value="1"/>
</dbReference>
<dbReference type="GO" id="GO:0009002">
    <property type="term" value="F:serine-type D-Ala-D-Ala carboxypeptidase activity"/>
    <property type="evidence" value="ECO:0007669"/>
    <property type="project" value="UniProtKB-EC"/>
</dbReference>
<dbReference type="SUPFAM" id="SSF53955">
    <property type="entry name" value="Lysozyme-like"/>
    <property type="match status" value="1"/>
</dbReference>
<evidence type="ECO:0000256" key="1">
    <source>
        <dbReference type="ARBA" id="ARBA00007090"/>
    </source>
</evidence>
<keyword evidence="15" id="KW-0472">Membrane</keyword>
<evidence type="ECO:0000256" key="13">
    <source>
        <dbReference type="ARBA" id="ARBA00049902"/>
    </source>
</evidence>
<accession>A0A937RUH8</accession>
<feature type="compositionally biased region" description="Low complexity" evidence="14">
    <location>
        <begin position="31"/>
        <end position="50"/>
    </location>
</feature>
<dbReference type="InterPro" id="IPR050396">
    <property type="entry name" value="Glycosyltr_51/Transpeptidase"/>
</dbReference>
<protein>
    <submittedName>
        <fullName evidence="18">Transglycosylase domain-containing protein</fullName>
    </submittedName>
</protein>
<dbReference type="GO" id="GO:0030288">
    <property type="term" value="C:outer membrane-bounded periplasmic space"/>
    <property type="evidence" value="ECO:0007669"/>
    <property type="project" value="TreeGrafter"/>
</dbReference>
<evidence type="ECO:0000256" key="4">
    <source>
        <dbReference type="ARBA" id="ARBA00022670"/>
    </source>
</evidence>
<name>A0A937RUH8_9ACTN</name>
<dbReference type="InterPro" id="IPR036950">
    <property type="entry name" value="PBP_transglycosylase"/>
</dbReference>
<dbReference type="InterPro" id="IPR001264">
    <property type="entry name" value="Glyco_trans_51"/>
</dbReference>
<keyword evidence="9" id="KW-0573">Peptidoglycan synthesis</keyword>
<dbReference type="GO" id="GO:0009252">
    <property type="term" value="P:peptidoglycan biosynthetic process"/>
    <property type="evidence" value="ECO:0007669"/>
    <property type="project" value="UniProtKB-KW"/>
</dbReference>
<dbReference type="InterPro" id="IPR001460">
    <property type="entry name" value="PCN-bd_Tpept"/>
</dbReference>
<dbReference type="InterPro" id="IPR023346">
    <property type="entry name" value="Lysozyme-like_dom_sf"/>
</dbReference>
<dbReference type="Proteomes" id="UP000604475">
    <property type="component" value="Unassembled WGS sequence"/>
</dbReference>
<dbReference type="GO" id="GO:0008955">
    <property type="term" value="F:peptidoglycan glycosyltransferase activity"/>
    <property type="evidence" value="ECO:0007669"/>
    <property type="project" value="UniProtKB-EC"/>
</dbReference>